<dbReference type="CDD" id="cd05324">
    <property type="entry name" value="carb_red_PTCR-like_SDR_c"/>
    <property type="match status" value="1"/>
</dbReference>
<dbReference type="Ensembl" id="ENSLLET00000012036.1">
    <property type="protein sequence ID" value="ENSLLEP00000011571.1"/>
    <property type="gene ID" value="ENSLLEG00000007381.1"/>
</dbReference>
<comment type="similarity">
    <text evidence="1 5">Belongs to the short-chain dehydrogenases/reductases (SDR) family.</text>
</comment>
<evidence type="ECO:0000256" key="2">
    <source>
        <dbReference type="ARBA" id="ARBA00022857"/>
    </source>
</evidence>
<dbReference type="PRINTS" id="PR00081">
    <property type="entry name" value="GDHRDH"/>
</dbReference>
<dbReference type="OrthoDB" id="7289984at2759"/>
<dbReference type="Proteomes" id="UP000694569">
    <property type="component" value="Unplaced"/>
</dbReference>
<dbReference type="PROSITE" id="PS00061">
    <property type="entry name" value="ADH_SHORT"/>
    <property type="match status" value="1"/>
</dbReference>
<keyword evidence="7" id="KW-1185">Reference proteome</keyword>
<dbReference type="InterPro" id="IPR020904">
    <property type="entry name" value="Sc_DH/Rdtase_CS"/>
</dbReference>
<dbReference type="PANTHER" id="PTHR43963">
    <property type="entry name" value="CARBONYL REDUCTASE 1-RELATED"/>
    <property type="match status" value="1"/>
</dbReference>
<keyword evidence="3" id="KW-0560">Oxidoreductase</keyword>
<evidence type="ECO:0000256" key="4">
    <source>
        <dbReference type="ARBA" id="ARBA00026118"/>
    </source>
</evidence>
<keyword evidence="2" id="KW-0521">NADP</keyword>
<dbReference type="GeneTree" id="ENSGT00510000046499"/>
<dbReference type="PANTHER" id="PTHR43963:SF4">
    <property type="entry name" value="CARBONYL REDUCTASE (NADPH)"/>
    <property type="match status" value="1"/>
</dbReference>
<protein>
    <recommendedName>
        <fullName evidence="4">carbonyl reductase (NADPH)</fullName>
        <ecNumber evidence="4">1.1.1.184</ecNumber>
    </recommendedName>
</protein>
<reference evidence="6" key="1">
    <citation type="submission" date="2025-08" db="UniProtKB">
        <authorList>
            <consortium name="Ensembl"/>
        </authorList>
    </citation>
    <scope>IDENTIFICATION</scope>
</reference>
<accession>A0A8C5MAW9</accession>
<evidence type="ECO:0000256" key="5">
    <source>
        <dbReference type="RuleBase" id="RU000363"/>
    </source>
</evidence>
<dbReference type="InterPro" id="IPR002347">
    <property type="entry name" value="SDR_fam"/>
</dbReference>
<evidence type="ECO:0000256" key="3">
    <source>
        <dbReference type="ARBA" id="ARBA00023002"/>
    </source>
</evidence>
<dbReference type="Pfam" id="PF00106">
    <property type="entry name" value="adh_short"/>
    <property type="match status" value="1"/>
</dbReference>
<reference evidence="6" key="2">
    <citation type="submission" date="2025-09" db="UniProtKB">
        <authorList>
            <consortium name="Ensembl"/>
        </authorList>
    </citation>
    <scope>IDENTIFICATION</scope>
</reference>
<organism evidence="6 7">
    <name type="scientific">Leptobrachium leishanense</name>
    <name type="common">Leishan spiny toad</name>
    <dbReference type="NCBI Taxonomy" id="445787"/>
    <lineage>
        <taxon>Eukaryota</taxon>
        <taxon>Metazoa</taxon>
        <taxon>Chordata</taxon>
        <taxon>Craniata</taxon>
        <taxon>Vertebrata</taxon>
        <taxon>Euteleostomi</taxon>
        <taxon>Amphibia</taxon>
        <taxon>Batrachia</taxon>
        <taxon>Anura</taxon>
        <taxon>Pelobatoidea</taxon>
        <taxon>Megophryidae</taxon>
        <taxon>Leptobrachium</taxon>
    </lineage>
</organism>
<proteinExistence type="inferred from homology"/>
<evidence type="ECO:0000313" key="6">
    <source>
        <dbReference type="Ensembl" id="ENSLLEP00000011571.1"/>
    </source>
</evidence>
<dbReference type="EC" id="1.1.1.184" evidence="4"/>
<dbReference type="InterPro" id="IPR036291">
    <property type="entry name" value="NAD(P)-bd_dom_sf"/>
</dbReference>
<dbReference type="AlphaFoldDB" id="A0A8C5MAW9"/>
<evidence type="ECO:0000256" key="1">
    <source>
        <dbReference type="ARBA" id="ARBA00006484"/>
    </source>
</evidence>
<dbReference type="SUPFAM" id="SSF51735">
    <property type="entry name" value="NAD(P)-binding Rossmann-fold domains"/>
    <property type="match status" value="1"/>
</dbReference>
<sequence>MAKVAVVTGGNKGVGLAVVRALCKQFKGDVYLTARNSKLGEEAVEALEKEGLSPRFHQLDIDDPQSIKVLRDFLKEKYGGLDVLVNNAGIAFKVADTSPFSVQAEVTMKTNFYGTRDVSHELLPLIKPHAADTTPFAIQAPVIMQTNFYGNRDVCNALLTLIKPHGRVVNVSSMLGHGCLGQCSPRLQQEFRRDSITEDELVELMEKFVEDAKKGDHLKEGWPDMAYGTSKIGLTVLSKIQARILDATRKEDGILLNACCPGWIKTDLGGPNAPKSVEEGAKTVLYLALLPPDVTSPHGEMINEMKVVEW</sequence>
<evidence type="ECO:0000313" key="7">
    <source>
        <dbReference type="Proteomes" id="UP000694569"/>
    </source>
</evidence>
<name>A0A8C5MAW9_9ANUR</name>
<dbReference type="Gene3D" id="3.40.50.720">
    <property type="entry name" value="NAD(P)-binding Rossmann-like Domain"/>
    <property type="match status" value="2"/>
</dbReference>
<dbReference type="PRINTS" id="PR00080">
    <property type="entry name" value="SDRFAMILY"/>
</dbReference>
<dbReference type="InterPro" id="IPR045313">
    <property type="entry name" value="CBR1-like"/>
</dbReference>
<dbReference type="GO" id="GO:0004090">
    <property type="term" value="F:carbonyl reductase (NADPH) activity"/>
    <property type="evidence" value="ECO:0007669"/>
    <property type="project" value="UniProtKB-EC"/>
</dbReference>